<reference evidence="2" key="1">
    <citation type="submission" date="2023-07" db="EMBL/GenBank/DDBJ databases">
        <authorList>
            <consortium name="CYATHOMIX"/>
        </authorList>
    </citation>
    <scope>NUCLEOTIDE SEQUENCE</scope>
    <source>
        <strain evidence="2">N/A</strain>
    </source>
</reference>
<dbReference type="InterPro" id="IPR008974">
    <property type="entry name" value="TRAF-like"/>
</dbReference>
<dbReference type="Gene3D" id="2.60.210.10">
    <property type="entry name" value="Apoptosis, Tumor Necrosis Factor Receptor Associated Protein 2, Chain A"/>
    <property type="match status" value="1"/>
</dbReference>
<dbReference type="AlphaFoldDB" id="A0AA36GNR3"/>
<dbReference type="PANTHER" id="PTHR10131:SF151">
    <property type="entry name" value="TNF RECEPTOR ASSOCIATED FACTOR (TRAF) HOMOLOG"/>
    <property type="match status" value="1"/>
</dbReference>
<dbReference type="EMBL" id="CATQJL010000112">
    <property type="protein sequence ID" value="CAJ0595410.1"/>
    <property type="molecule type" value="Genomic_DNA"/>
</dbReference>
<gene>
    <name evidence="2" type="ORF">CYNAS_LOCUS7393</name>
</gene>
<dbReference type="Proteomes" id="UP001176961">
    <property type="component" value="Unassembled WGS sequence"/>
</dbReference>
<feature type="domain" description="MATH" evidence="1">
    <location>
        <begin position="88"/>
        <end position="233"/>
    </location>
</feature>
<keyword evidence="3" id="KW-1185">Reference proteome</keyword>
<evidence type="ECO:0000259" key="1">
    <source>
        <dbReference type="PROSITE" id="PS50144"/>
    </source>
</evidence>
<dbReference type="GO" id="GO:0043122">
    <property type="term" value="P:regulation of canonical NF-kappaB signal transduction"/>
    <property type="evidence" value="ECO:0007669"/>
    <property type="project" value="TreeGrafter"/>
</dbReference>
<organism evidence="2 3">
    <name type="scientific">Cylicocyclus nassatus</name>
    <name type="common">Nematode worm</name>
    <dbReference type="NCBI Taxonomy" id="53992"/>
    <lineage>
        <taxon>Eukaryota</taxon>
        <taxon>Metazoa</taxon>
        <taxon>Ecdysozoa</taxon>
        <taxon>Nematoda</taxon>
        <taxon>Chromadorea</taxon>
        <taxon>Rhabditida</taxon>
        <taxon>Rhabditina</taxon>
        <taxon>Rhabditomorpha</taxon>
        <taxon>Strongyloidea</taxon>
        <taxon>Strongylidae</taxon>
        <taxon>Cylicocyclus</taxon>
    </lineage>
</organism>
<evidence type="ECO:0000313" key="2">
    <source>
        <dbReference type="EMBL" id="CAJ0595410.1"/>
    </source>
</evidence>
<dbReference type="SUPFAM" id="SSF49599">
    <property type="entry name" value="TRAF domain-like"/>
    <property type="match status" value="1"/>
</dbReference>
<dbReference type="InterPro" id="IPR049342">
    <property type="entry name" value="TRAF1-6_MATH_dom"/>
</dbReference>
<dbReference type="PROSITE" id="PS50144">
    <property type="entry name" value="MATH"/>
    <property type="match status" value="1"/>
</dbReference>
<comment type="caution">
    <text evidence="2">The sequence shown here is derived from an EMBL/GenBank/DDBJ whole genome shotgun (WGS) entry which is preliminary data.</text>
</comment>
<dbReference type="Pfam" id="PF21355">
    <property type="entry name" value="TRAF-mep_MATH"/>
    <property type="match status" value="1"/>
</dbReference>
<name>A0AA36GNR3_CYLNA</name>
<protein>
    <recommendedName>
        <fullName evidence="1">MATH domain-containing protein</fullName>
    </recommendedName>
</protein>
<proteinExistence type="predicted"/>
<dbReference type="PANTHER" id="PTHR10131">
    <property type="entry name" value="TNF RECEPTOR ASSOCIATED FACTOR"/>
    <property type="match status" value="1"/>
</dbReference>
<evidence type="ECO:0000313" key="3">
    <source>
        <dbReference type="Proteomes" id="UP001176961"/>
    </source>
</evidence>
<dbReference type="InterPro" id="IPR002083">
    <property type="entry name" value="MATH/TRAF_dom"/>
</dbReference>
<accession>A0AA36GNR3</accession>
<sequence>MTGPEFLANLPEGISACPFLEHGCHKVGSELDVKVHIRDDRIFHLVLLCRAVLDLKAAQLKTLREQPQKIMRTEEQLTPAYTVLKKYGPQCIFHIPQIHNVISDARKSGQNLVVSQPFETHRFGYKMTLLVAPYGDAEVSRQYISIFATIVKGDYDAIQCWPFKLPITFTLYAVDPNKNLERVFIPNPTAENDAFLGRPKGARNAAFGIQRFCALNDLDNYTIKGGLFIGAHVDLSGLHRARRMPSDEL</sequence>